<gene>
    <name evidence="7" type="ORF">RND81_12G025700</name>
</gene>
<keyword evidence="3" id="KW-0808">Transferase</keyword>
<protein>
    <recommendedName>
        <fullName evidence="6">Exostosin GT47 domain-containing protein</fullName>
    </recommendedName>
</protein>
<accession>A0AAW1H2K0</accession>
<dbReference type="GO" id="GO:0000139">
    <property type="term" value="C:Golgi membrane"/>
    <property type="evidence" value="ECO:0007669"/>
    <property type="project" value="UniProtKB-SubCell"/>
</dbReference>
<dbReference type="Proteomes" id="UP001443914">
    <property type="component" value="Unassembled WGS sequence"/>
</dbReference>
<evidence type="ECO:0000256" key="2">
    <source>
        <dbReference type="ARBA" id="ARBA00010271"/>
    </source>
</evidence>
<dbReference type="PANTHER" id="PTHR11062">
    <property type="entry name" value="EXOSTOSIN HEPARAN SULFATE GLYCOSYLTRANSFERASE -RELATED"/>
    <property type="match status" value="1"/>
</dbReference>
<evidence type="ECO:0000256" key="1">
    <source>
        <dbReference type="ARBA" id="ARBA00004323"/>
    </source>
</evidence>
<dbReference type="GO" id="GO:0016757">
    <property type="term" value="F:glycosyltransferase activity"/>
    <property type="evidence" value="ECO:0007669"/>
    <property type="project" value="UniProtKB-KW"/>
</dbReference>
<evidence type="ECO:0000313" key="8">
    <source>
        <dbReference type="Proteomes" id="UP001443914"/>
    </source>
</evidence>
<evidence type="ECO:0000256" key="5">
    <source>
        <dbReference type="ARBA" id="ARBA00023034"/>
    </source>
</evidence>
<sequence>MLKNSQISINNISDNIHTENSDPCYGKYIYMHEIPPKFNIDLIKICRKLANWPNFCPYFENNGFGRSFSDRSRDLELFTTQAVAIYAPFYAGLEVGRYLWDGCNLSIRDAAGVEFTSWLPNRPEWERVSGSDHFFVAGRITWYFRRLSNSNSNWGSKLLNLPETKNMTMLTIKSSPYGNNDFAIPYQTYFHPSRDIEVFEWQNRVRKSERRYLFSFGGAPKPNVMWSSREELIRQCENTKRNRCNLVNCNPNDDMCSSPAHFIKTFSEADFCLQPPGDSHRRRSTFDLILAGCIPVFFHPASAYIQYLWHFPKNYTKYFVFIPETGIKNGLVSVEEVLSKFLKNEKSAMRDEVIRLIPSIVYARNKLETIEDAFDLAVKGVLKRVEETTKMVRDGKDPNSRFPENTSWKYYLRGDIGWHEWDSFF</sequence>
<evidence type="ECO:0000259" key="6">
    <source>
        <dbReference type="Pfam" id="PF03016"/>
    </source>
</evidence>
<evidence type="ECO:0000313" key="7">
    <source>
        <dbReference type="EMBL" id="KAK9671372.1"/>
    </source>
</evidence>
<proteinExistence type="inferred from homology"/>
<comment type="caution">
    <text evidence="7">The sequence shown here is derived from an EMBL/GenBank/DDBJ whole genome shotgun (WGS) entry which is preliminary data.</text>
</comment>
<keyword evidence="3" id="KW-0328">Glycosyltransferase</keyword>
<keyword evidence="4" id="KW-0735">Signal-anchor</keyword>
<evidence type="ECO:0000256" key="3">
    <source>
        <dbReference type="ARBA" id="ARBA00022676"/>
    </source>
</evidence>
<comment type="subcellular location">
    <subcellularLocation>
        <location evidence="1">Golgi apparatus membrane</location>
        <topology evidence="1">Single-pass type II membrane protein</topology>
    </subcellularLocation>
</comment>
<keyword evidence="8" id="KW-1185">Reference proteome</keyword>
<dbReference type="InterPro" id="IPR004263">
    <property type="entry name" value="Exostosin"/>
</dbReference>
<dbReference type="InterPro" id="IPR040911">
    <property type="entry name" value="Exostosin_GT47"/>
</dbReference>
<dbReference type="PANTHER" id="PTHR11062:SF394">
    <property type="entry name" value="XYLOGLUCAN GALACTOSYLTRANSFERASE GT11-RELATED"/>
    <property type="match status" value="1"/>
</dbReference>
<keyword evidence="5" id="KW-0333">Golgi apparatus</keyword>
<evidence type="ECO:0000256" key="4">
    <source>
        <dbReference type="ARBA" id="ARBA00022968"/>
    </source>
</evidence>
<comment type="similarity">
    <text evidence="2">Belongs to the glycosyltransferase 47 family.</text>
</comment>
<reference evidence="7" key="1">
    <citation type="submission" date="2024-03" db="EMBL/GenBank/DDBJ databases">
        <title>WGS assembly of Saponaria officinalis var. Norfolk2.</title>
        <authorList>
            <person name="Jenkins J."/>
            <person name="Shu S."/>
            <person name="Grimwood J."/>
            <person name="Barry K."/>
            <person name="Goodstein D."/>
            <person name="Schmutz J."/>
            <person name="Leebens-Mack J."/>
            <person name="Osbourn A."/>
        </authorList>
    </citation>
    <scope>NUCLEOTIDE SEQUENCE [LARGE SCALE GENOMIC DNA]</scope>
    <source>
        <strain evidence="7">JIC</strain>
    </source>
</reference>
<organism evidence="7 8">
    <name type="scientific">Saponaria officinalis</name>
    <name type="common">Common soapwort</name>
    <name type="synonym">Lychnis saponaria</name>
    <dbReference type="NCBI Taxonomy" id="3572"/>
    <lineage>
        <taxon>Eukaryota</taxon>
        <taxon>Viridiplantae</taxon>
        <taxon>Streptophyta</taxon>
        <taxon>Embryophyta</taxon>
        <taxon>Tracheophyta</taxon>
        <taxon>Spermatophyta</taxon>
        <taxon>Magnoliopsida</taxon>
        <taxon>eudicotyledons</taxon>
        <taxon>Gunneridae</taxon>
        <taxon>Pentapetalae</taxon>
        <taxon>Caryophyllales</taxon>
        <taxon>Caryophyllaceae</taxon>
        <taxon>Caryophylleae</taxon>
        <taxon>Saponaria</taxon>
    </lineage>
</organism>
<keyword evidence="4" id="KW-0812">Transmembrane</keyword>
<dbReference type="AlphaFoldDB" id="A0AAW1H2K0"/>
<name>A0AAW1H2K0_SAPOF</name>
<dbReference type="EMBL" id="JBDFQZ010000012">
    <property type="protein sequence ID" value="KAK9671372.1"/>
    <property type="molecule type" value="Genomic_DNA"/>
</dbReference>
<feature type="domain" description="Exostosin GT47" evidence="6">
    <location>
        <begin position="24"/>
        <end position="336"/>
    </location>
</feature>
<dbReference type="Pfam" id="PF03016">
    <property type="entry name" value="Exostosin_GT47"/>
    <property type="match status" value="1"/>
</dbReference>